<dbReference type="EMBL" id="KK207883">
    <property type="protein sequence ID" value="EZF50604.1"/>
    <property type="molecule type" value="Genomic_DNA"/>
</dbReference>
<dbReference type="Proteomes" id="UP000023758">
    <property type="component" value="Unassembled WGS sequence"/>
</dbReference>
<dbReference type="AlphaFoldDB" id="A0A022VXG8"/>
<reference evidence="1" key="1">
    <citation type="submission" date="2014-02" db="EMBL/GenBank/DDBJ databases">
        <title>The Genome Sequence of Trichophyton rubrum (morphotype fischeri) CBS 288.86.</title>
        <authorList>
            <consortium name="The Broad Institute Genomics Platform"/>
            <person name="Cuomo C.A."/>
            <person name="White T.C."/>
            <person name="Graser Y."/>
            <person name="Martinez-Rossi N."/>
            <person name="Heitman J."/>
            <person name="Young S.K."/>
            <person name="Zeng Q."/>
            <person name="Gargeya S."/>
            <person name="Abouelleil A."/>
            <person name="Alvarado L."/>
            <person name="Chapman S.B."/>
            <person name="Gainer-Dewar J."/>
            <person name="Goldberg J."/>
            <person name="Griggs A."/>
            <person name="Gujja S."/>
            <person name="Hansen M."/>
            <person name="Howarth C."/>
            <person name="Imamovic A."/>
            <person name="Larimer J."/>
            <person name="Martinez D."/>
            <person name="Murphy C."/>
            <person name="Pearson M.D."/>
            <person name="Persinoti G."/>
            <person name="Poon T."/>
            <person name="Priest M."/>
            <person name="Roberts A.D."/>
            <person name="Saif S."/>
            <person name="Shea T.D."/>
            <person name="Sykes S.N."/>
            <person name="Wortman J."/>
            <person name="Nusbaum C."/>
            <person name="Birren B."/>
        </authorList>
    </citation>
    <scope>NUCLEOTIDE SEQUENCE [LARGE SCALE GENOMIC DNA]</scope>
    <source>
        <strain evidence="1">CBS 288.86</strain>
    </source>
</reference>
<sequence length="104" mass="11400">MPPHRWTIGGTRRRSVGVGITTQVRVALHLTEPGPTGCASRHLFVGVLKRSTSPQTLQHSRSSICLVTAMPAPPKVWHHVEIVLIPGRARYPSSKYRCLTDAIG</sequence>
<organism evidence="1">
    <name type="scientific">Trichophyton rubrum CBS 288.86</name>
    <dbReference type="NCBI Taxonomy" id="1215330"/>
    <lineage>
        <taxon>Eukaryota</taxon>
        <taxon>Fungi</taxon>
        <taxon>Dikarya</taxon>
        <taxon>Ascomycota</taxon>
        <taxon>Pezizomycotina</taxon>
        <taxon>Eurotiomycetes</taxon>
        <taxon>Eurotiomycetidae</taxon>
        <taxon>Onygenales</taxon>
        <taxon>Arthrodermataceae</taxon>
        <taxon>Trichophyton</taxon>
    </lineage>
</organism>
<protein>
    <submittedName>
        <fullName evidence="1">Uncharacterized protein</fullName>
    </submittedName>
</protein>
<proteinExistence type="predicted"/>
<dbReference type="HOGENOM" id="CLU_2251974_0_0_1"/>
<name>A0A022VXG8_TRIRU</name>
<gene>
    <name evidence="1" type="ORF">H103_06024</name>
</gene>
<accession>A0A022VXG8</accession>
<evidence type="ECO:0000313" key="1">
    <source>
        <dbReference type="EMBL" id="EZF50604.1"/>
    </source>
</evidence>